<reference evidence="2" key="1">
    <citation type="submission" date="2016-10" db="EMBL/GenBank/DDBJ databases">
        <authorList>
            <person name="Varghese N."/>
            <person name="Submissions S."/>
        </authorList>
    </citation>
    <scope>NUCLEOTIDE SEQUENCE [LARGE SCALE GENOMIC DNA]</scope>
    <source>
        <strain evidence="2">ATCC 25963</strain>
    </source>
</reference>
<proteinExistence type="predicted"/>
<dbReference type="Proteomes" id="UP000199400">
    <property type="component" value="Unassembled WGS sequence"/>
</dbReference>
<sequence length="66" mass="6933">MSAVEHLHDDVEATGMVGSKVADLHFDHDAAAFAEILEKPSGAEGHLLARARRRSGSCPYSAGNAT</sequence>
<dbReference type="EMBL" id="FOMX01000034">
    <property type="protein sequence ID" value="SFF20182.1"/>
    <property type="molecule type" value="Genomic_DNA"/>
</dbReference>
<organism evidence="1 2">
    <name type="scientific">Nannocystis exedens</name>
    <dbReference type="NCBI Taxonomy" id="54"/>
    <lineage>
        <taxon>Bacteria</taxon>
        <taxon>Pseudomonadati</taxon>
        <taxon>Myxococcota</taxon>
        <taxon>Polyangia</taxon>
        <taxon>Nannocystales</taxon>
        <taxon>Nannocystaceae</taxon>
        <taxon>Nannocystis</taxon>
    </lineage>
</organism>
<keyword evidence="2" id="KW-1185">Reference proteome</keyword>
<evidence type="ECO:0000313" key="1">
    <source>
        <dbReference type="EMBL" id="SFF20182.1"/>
    </source>
</evidence>
<gene>
    <name evidence="1" type="ORF">SAMN02745121_07491</name>
</gene>
<name>A0A1I2GRR8_9BACT</name>
<accession>A0A1I2GRR8</accession>
<protein>
    <submittedName>
        <fullName evidence="1">Uncharacterized protein</fullName>
    </submittedName>
</protein>
<evidence type="ECO:0000313" key="2">
    <source>
        <dbReference type="Proteomes" id="UP000199400"/>
    </source>
</evidence>
<dbReference type="AlphaFoldDB" id="A0A1I2GRR8"/>